<proteinExistence type="predicted"/>
<dbReference type="Pfam" id="PF04203">
    <property type="entry name" value="Sortase"/>
    <property type="match status" value="1"/>
</dbReference>
<evidence type="ECO:0000313" key="3">
    <source>
        <dbReference type="EMBL" id="PJA40433.1"/>
    </source>
</evidence>
<evidence type="ECO:0000256" key="2">
    <source>
        <dbReference type="SAM" id="Phobius"/>
    </source>
</evidence>
<dbReference type="NCBIfam" id="TIGR01076">
    <property type="entry name" value="sortase_fam"/>
    <property type="match status" value="1"/>
</dbReference>
<comment type="caution">
    <text evidence="3">The sequence shown here is derived from an EMBL/GenBank/DDBJ whole genome shotgun (WGS) entry which is preliminary data.</text>
</comment>
<sequence>MFKPQRYEKKYNKVVLLKPKGLALRFSGKTILSSILLTFGAFVMLSKVLFPVVQTYAKASQYEPVISPMATKSSVNLASDSSRQNFKFNELSLGFRGGKEYKEEGGILFDESDEKTLLAKKDEVPNYFYLSIPKLKIKNAKIKTNSTDLDPQEALGHYNGSCLPTEGCNTFIFGHSTYKSAKNNYEEGDYTEIFSKLDELEYGDEFSITFNGKEYRYLVDLTKIQRPENVNPLENPLPKSLGRHENTVELFTCSPPGTTKFRLSVVGRLVD</sequence>
<protein>
    <recommendedName>
        <fullName evidence="5">Sortase</fullName>
    </recommendedName>
</protein>
<dbReference type="InterPro" id="IPR042003">
    <property type="entry name" value="Sortase_E"/>
</dbReference>
<dbReference type="GO" id="GO:0016787">
    <property type="term" value="F:hydrolase activity"/>
    <property type="evidence" value="ECO:0007669"/>
    <property type="project" value="UniProtKB-KW"/>
</dbReference>
<dbReference type="AlphaFoldDB" id="A0A2M7X2N5"/>
<keyword evidence="2" id="KW-0812">Transmembrane</keyword>
<dbReference type="CDD" id="cd05830">
    <property type="entry name" value="Sortase_E"/>
    <property type="match status" value="1"/>
</dbReference>
<feature type="transmembrane region" description="Helical" evidence="2">
    <location>
        <begin position="30"/>
        <end position="50"/>
    </location>
</feature>
<dbReference type="Proteomes" id="UP000230683">
    <property type="component" value="Unassembled WGS sequence"/>
</dbReference>
<keyword evidence="2" id="KW-0472">Membrane</keyword>
<dbReference type="Gene3D" id="2.40.260.10">
    <property type="entry name" value="Sortase"/>
    <property type="match status" value="1"/>
</dbReference>
<dbReference type="SUPFAM" id="SSF63817">
    <property type="entry name" value="Sortase"/>
    <property type="match status" value="1"/>
</dbReference>
<evidence type="ECO:0008006" key="5">
    <source>
        <dbReference type="Google" id="ProtNLM"/>
    </source>
</evidence>
<reference evidence="4" key="1">
    <citation type="submission" date="2017-09" db="EMBL/GenBank/DDBJ databases">
        <title>Depth-based differentiation of microbial function through sediment-hosted aquifers and enrichment of novel symbionts in the deep terrestrial subsurface.</title>
        <authorList>
            <person name="Probst A.J."/>
            <person name="Ladd B."/>
            <person name="Jarett J.K."/>
            <person name="Geller-Mcgrath D.E."/>
            <person name="Sieber C.M.K."/>
            <person name="Emerson J.B."/>
            <person name="Anantharaman K."/>
            <person name="Thomas B.C."/>
            <person name="Malmstrom R."/>
            <person name="Stieglmeier M."/>
            <person name="Klingl A."/>
            <person name="Woyke T."/>
            <person name="Ryan C.M."/>
            <person name="Banfield J.F."/>
        </authorList>
    </citation>
    <scope>NUCLEOTIDE SEQUENCE [LARGE SCALE GENOMIC DNA]</scope>
</reference>
<evidence type="ECO:0000313" key="4">
    <source>
        <dbReference type="Proteomes" id="UP000230683"/>
    </source>
</evidence>
<organism evidence="3 4">
    <name type="scientific">candidate division WWE3 bacterium CG_4_9_14_3_um_filter_34_6</name>
    <dbReference type="NCBI Taxonomy" id="1975079"/>
    <lineage>
        <taxon>Bacteria</taxon>
        <taxon>Katanobacteria</taxon>
    </lineage>
</organism>
<evidence type="ECO:0000256" key="1">
    <source>
        <dbReference type="ARBA" id="ARBA00022801"/>
    </source>
</evidence>
<keyword evidence="1" id="KW-0378">Hydrolase</keyword>
<name>A0A2M7X2N5_UNCKA</name>
<accession>A0A2M7X2N5</accession>
<dbReference type="InterPro" id="IPR005754">
    <property type="entry name" value="Sortase"/>
</dbReference>
<gene>
    <name evidence="3" type="ORF">CO178_02205</name>
</gene>
<keyword evidence="2" id="KW-1133">Transmembrane helix</keyword>
<dbReference type="InterPro" id="IPR023365">
    <property type="entry name" value="Sortase_dom-sf"/>
</dbReference>
<dbReference type="EMBL" id="PFWY01000098">
    <property type="protein sequence ID" value="PJA40433.1"/>
    <property type="molecule type" value="Genomic_DNA"/>
</dbReference>